<keyword evidence="3" id="KW-1185">Reference proteome</keyword>
<name>A0ABY4YJ42_9MICO</name>
<sequence length="163" mass="15892">MTSTESASTHNGGVAPALLIGGVFLLTTVANFLFNAASAVWDLQEDFGAGGYSRAEQLPVIAGVGILGLAVALVLGNMFTGEKAPRGAIVLGALSILTLPAFFSGAPAAFGTVAAVRAGLAKGGQPVTGAARGFGIAGIVVAVLVIVAVFGGNIAGIVENAAV</sequence>
<keyword evidence="1" id="KW-0472">Membrane</keyword>
<evidence type="ECO:0008006" key="4">
    <source>
        <dbReference type="Google" id="ProtNLM"/>
    </source>
</evidence>
<dbReference type="RefSeq" id="WP_252621510.1">
    <property type="nucleotide sequence ID" value="NZ_CP099490.1"/>
</dbReference>
<feature type="transmembrane region" description="Helical" evidence="1">
    <location>
        <begin position="134"/>
        <end position="158"/>
    </location>
</feature>
<keyword evidence="1" id="KW-0812">Transmembrane</keyword>
<proteinExistence type="predicted"/>
<feature type="transmembrane region" description="Helical" evidence="1">
    <location>
        <begin position="57"/>
        <end position="76"/>
    </location>
</feature>
<organism evidence="2 3">
    <name type="scientific">Ornithinimicrobium cryptoxanthini</name>
    <dbReference type="NCBI Taxonomy" id="2934161"/>
    <lineage>
        <taxon>Bacteria</taxon>
        <taxon>Bacillati</taxon>
        <taxon>Actinomycetota</taxon>
        <taxon>Actinomycetes</taxon>
        <taxon>Micrococcales</taxon>
        <taxon>Ornithinimicrobiaceae</taxon>
        <taxon>Ornithinimicrobium</taxon>
    </lineage>
</organism>
<accession>A0ABY4YJ42</accession>
<feature type="transmembrane region" description="Helical" evidence="1">
    <location>
        <begin position="12"/>
        <end position="37"/>
    </location>
</feature>
<evidence type="ECO:0000256" key="1">
    <source>
        <dbReference type="SAM" id="Phobius"/>
    </source>
</evidence>
<feature type="transmembrane region" description="Helical" evidence="1">
    <location>
        <begin position="88"/>
        <end position="114"/>
    </location>
</feature>
<gene>
    <name evidence="2" type="ORF">NF557_02430</name>
</gene>
<evidence type="ECO:0000313" key="3">
    <source>
        <dbReference type="Proteomes" id="UP001056535"/>
    </source>
</evidence>
<keyword evidence="1" id="KW-1133">Transmembrane helix</keyword>
<reference evidence="2" key="1">
    <citation type="submission" date="2022-06" db="EMBL/GenBank/DDBJ databases">
        <title>Ornithinimicrobium JY.X270.</title>
        <authorList>
            <person name="Huang Y."/>
        </authorList>
    </citation>
    <scope>NUCLEOTIDE SEQUENCE</scope>
    <source>
        <strain evidence="2">JY.X270</strain>
    </source>
</reference>
<dbReference type="EMBL" id="CP099490">
    <property type="protein sequence ID" value="USQ76807.1"/>
    <property type="molecule type" value="Genomic_DNA"/>
</dbReference>
<dbReference type="Proteomes" id="UP001056535">
    <property type="component" value="Chromosome"/>
</dbReference>
<protein>
    <recommendedName>
        <fullName evidence="4">Major facilitator superfamily (MFS) profile domain-containing protein</fullName>
    </recommendedName>
</protein>
<evidence type="ECO:0000313" key="2">
    <source>
        <dbReference type="EMBL" id="USQ76807.1"/>
    </source>
</evidence>